<dbReference type="RefSeq" id="WP_034677671.1">
    <property type="nucleotide sequence ID" value="NZ_FPAP01000006.1"/>
</dbReference>
<evidence type="ECO:0000256" key="6">
    <source>
        <dbReference type="ARBA" id="ARBA00022989"/>
    </source>
</evidence>
<dbReference type="OrthoDB" id="9793390at2"/>
<protein>
    <submittedName>
        <fullName evidence="9">Permease</fullName>
    </submittedName>
</protein>
<feature type="transmembrane region" description="Helical" evidence="8">
    <location>
        <begin position="7"/>
        <end position="26"/>
    </location>
</feature>
<organism evidence="9 10">
    <name type="scientific">Chryseobacterium formosense</name>
    <dbReference type="NCBI Taxonomy" id="236814"/>
    <lineage>
        <taxon>Bacteria</taxon>
        <taxon>Pseudomonadati</taxon>
        <taxon>Bacteroidota</taxon>
        <taxon>Flavobacteriia</taxon>
        <taxon>Flavobacteriales</taxon>
        <taxon>Weeksellaceae</taxon>
        <taxon>Chryseobacterium group</taxon>
        <taxon>Chryseobacterium</taxon>
    </lineage>
</organism>
<reference evidence="9 10" key="1">
    <citation type="submission" date="2014-07" db="EMBL/GenBank/DDBJ databases">
        <title>Genome of Chryseobacterium formosense LMG 24722.</title>
        <authorList>
            <person name="Pipes S.E."/>
            <person name="Stropko S.J."/>
            <person name="Newman J.D."/>
        </authorList>
    </citation>
    <scope>NUCLEOTIDE SEQUENCE [LARGE SCALE GENOMIC DNA]</scope>
    <source>
        <strain evidence="9 10">LMG 24722</strain>
    </source>
</reference>
<proteinExistence type="inferred from homology"/>
<dbReference type="STRING" id="236814.IX39_13535"/>
<evidence type="ECO:0000313" key="9">
    <source>
        <dbReference type="EMBL" id="KFE98454.1"/>
    </source>
</evidence>
<name>A0A085Z1Z1_9FLAO</name>
<evidence type="ECO:0000256" key="8">
    <source>
        <dbReference type="SAM" id="Phobius"/>
    </source>
</evidence>
<keyword evidence="6 8" id="KW-1133">Transmembrane helix</keyword>
<dbReference type="AlphaFoldDB" id="A0A085Z1Z1"/>
<feature type="transmembrane region" description="Helical" evidence="8">
    <location>
        <begin position="32"/>
        <end position="53"/>
    </location>
</feature>
<feature type="transmembrane region" description="Helical" evidence="8">
    <location>
        <begin position="140"/>
        <end position="167"/>
    </location>
</feature>
<evidence type="ECO:0000256" key="4">
    <source>
        <dbReference type="ARBA" id="ARBA00022475"/>
    </source>
</evidence>
<evidence type="ECO:0000256" key="5">
    <source>
        <dbReference type="ARBA" id="ARBA00022692"/>
    </source>
</evidence>
<sequence length="370" mass="41402">MNFFKLPFLPKLALAVISIIGIGYLIKLGQSILAPFFLAFLMAMLFLPIANFLEKKLRFPRSVSTIVSVMIMLTILTGMIFFFSTQISSFSKDIPHLTKQFNLVFHNLQTWVSHTFNVKIDEQLDYLDQGLNKLLSSSGIILGFTFGIFSTSLGFLAFFILFFIFILNYRRILNNFIVNVFNEKHKASVQEVVSEVRIMTKRYIIGLCLQVIIVSVLTTIVLTILGVKYAILLGVLTGLLNVIPYIGICISLLISCFIAFATGTVSTCVYVAIGYVIVHAIDGNIVLPFVVGSKVKINALFSFIGILLGEHLWGISGMFLCIPAIAIIKIIFERVDGLQPWGKLLGEDEKPNKKKKSYKISKNITLKEMD</sequence>
<dbReference type="GO" id="GO:0055085">
    <property type="term" value="P:transmembrane transport"/>
    <property type="evidence" value="ECO:0007669"/>
    <property type="project" value="TreeGrafter"/>
</dbReference>
<evidence type="ECO:0000256" key="2">
    <source>
        <dbReference type="ARBA" id="ARBA00009773"/>
    </source>
</evidence>
<feature type="transmembrane region" description="Helical" evidence="8">
    <location>
        <begin position="65"/>
        <end position="83"/>
    </location>
</feature>
<dbReference type="PANTHER" id="PTHR21716">
    <property type="entry name" value="TRANSMEMBRANE PROTEIN"/>
    <property type="match status" value="1"/>
</dbReference>
<dbReference type="Proteomes" id="UP000028713">
    <property type="component" value="Unassembled WGS sequence"/>
</dbReference>
<feature type="transmembrane region" description="Helical" evidence="8">
    <location>
        <begin position="268"/>
        <end position="291"/>
    </location>
</feature>
<comment type="subcellular location">
    <subcellularLocation>
        <location evidence="1">Cell membrane</location>
        <topology evidence="1">Multi-pass membrane protein</topology>
    </subcellularLocation>
</comment>
<accession>A0A085Z1Z1</accession>
<evidence type="ECO:0000256" key="3">
    <source>
        <dbReference type="ARBA" id="ARBA00022448"/>
    </source>
</evidence>
<comment type="similarity">
    <text evidence="2">Belongs to the autoinducer-2 exporter (AI-2E) (TC 2.A.86) family.</text>
</comment>
<dbReference type="PANTHER" id="PTHR21716:SF53">
    <property type="entry name" value="PERMEASE PERM-RELATED"/>
    <property type="match status" value="1"/>
</dbReference>
<feature type="transmembrane region" description="Helical" evidence="8">
    <location>
        <begin position="231"/>
        <end position="261"/>
    </location>
</feature>
<dbReference type="Pfam" id="PF01594">
    <property type="entry name" value="AI-2E_transport"/>
    <property type="match status" value="1"/>
</dbReference>
<dbReference type="GO" id="GO:0005886">
    <property type="term" value="C:plasma membrane"/>
    <property type="evidence" value="ECO:0007669"/>
    <property type="project" value="UniProtKB-SubCell"/>
</dbReference>
<gene>
    <name evidence="9" type="ORF">IX39_13535</name>
</gene>
<keyword evidence="3" id="KW-0813">Transport</keyword>
<keyword evidence="5 8" id="KW-0812">Transmembrane</keyword>
<feature type="transmembrane region" description="Helical" evidence="8">
    <location>
        <begin position="311"/>
        <end position="332"/>
    </location>
</feature>
<keyword evidence="7 8" id="KW-0472">Membrane</keyword>
<evidence type="ECO:0000313" key="10">
    <source>
        <dbReference type="Proteomes" id="UP000028713"/>
    </source>
</evidence>
<dbReference type="EMBL" id="JPRP01000002">
    <property type="protein sequence ID" value="KFE98454.1"/>
    <property type="molecule type" value="Genomic_DNA"/>
</dbReference>
<dbReference type="InterPro" id="IPR002549">
    <property type="entry name" value="AI-2E-like"/>
</dbReference>
<feature type="transmembrane region" description="Helical" evidence="8">
    <location>
        <begin position="203"/>
        <end position="225"/>
    </location>
</feature>
<evidence type="ECO:0000256" key="7">
    <source>
        <dbReference type="ARBA" id="ARBA00023136"/>
    </source>
</evidence>
<dbReference type="eggNOG" id="COG0628">
    <property type="taxonomic scope" value="Bacteria"/>
</dbReference>
<keyword evidence="10" id="KW-1185">Reference proteome</keyword>
<comment type="caution">
    <text evidence="9">The sequence shown here is derived from an EMBL/GenBank/DDBJ whole genome shotgun (WGS) entry which is preliminary data.</text>
</comment>
<evidence type="ECO:0000256" key="1">
    <source>
        <dbReference type="ARBA" id="ARBA00004651"/>
    </source>
</evidence>
<keyword evidence="4" id="KW-1003">Cell membrane</keyword>